<proteinExistence type="inferred from homology"/>
<dbReference type="InterPro" id="IPR001661">
    <property type="entry name" value="Glyco_hydro_37"/>
</dbReference>
<protein>
    <recommendedName>
        <fullName evidence="6">Trehalase</fullName>
        <ecNumber evidence="6">3.2.1.28</ecNumber>
    </recommendedName>
    <alternativeName>
        <fullName evidence="6">Alpha-trehalose glucohydrolase</fullName>
    </alternativeName>
</protein>
<dbReference type="EMBL" id="AZGZ01000058">
    <property type="protein sequence ID" value="KZZ86593.1"/>
    <property type="molecule type" value="Genomic_DNA"/>
</dbReference>
<dbReference type="GO" id="GO:0004555">
    <property type="term" value="F:alpha,alpha-trehalase activity"/>
    <property type="evidence" value="ECO:0007669"/>
    <property type="project" value="UniProtKB-EC"/>
</dbReference>
<keyword evidence="4 6" id="KW-0378">Hydrolase</keyword>
<evidence type="ECO:0000256" key="3">
    <source>
        <dbReference type="ARBA" id="ARBA00005615"/>
    </source>
</evidence>
<dbReference type="EC" id="3.2.1.28" evidence="6"/>
<keyword evidence="5 6" id="KW-0326">Glycosidase</keyword>
<dbReference type="AlphaFoldDB" id="A0A162HZH3"/>
<dbReference type="SUPFAM" id="SSF48208">
    <property type="entry name" value="Six-hairpin glycosidases"/>
    <property type="match status" value="1"/>
</dbReference>
<dbReference type="PANTHER" id="PTHR23403">
    <property type="entry name" value="TREHALASE"/>
    <property type="match status" value="1"/>
</dbReference>
<evidence type="ECO:0000256" key="6">
    <source>
        <dbReference type="RuleBase" id="RU361180"/>
    </source>
</evidence>
<accession>A0A162HZH3</accession>
<dbReference type="InterPro" id="IPR018232">
    <property type="entry name" value="Glyco_hydro_37_CS"/>
</dbReference>
<dbReference type="PROSITE" id="PS00927">
    <property type="entry name" value="TREHALASE_1"/>
    <property type="match status" value="1"/>
</dbReference>
<dbReference type="GO" id="GO:0005993">
    <property type="term" value="P:trehalose catabolic process"/>
    <property type="evidence" value="ECO:0007669"/>
    <property type="project" value="EnsemblFungi"/>
</dbReference>
<gene>
    <name evidence="9" type="ORF">AAP_06412</name>
</gene>
<dbReference type="InterPro" id="IPR008928">
    <property type="entry name" value="6-hairpin_glycosidase_sf"/>
</dbReference>
<dbReference type="Pfam" id="PF07492">
    <property type="entry name" value="Trehalase_Ca-bi"/>
    <property type="match status" value="1"/>
</dbReference>
<dbReference type="FunFam" id="1.50.10.10:FF:000026">
    <property type="entry name" value="Trehalase"/>
    <property type="match status" value="1"/>
</dbReference>
<dbReference type="OrthoDB" id="3542292at2759"/>
<evidence type="ECO:0000256" key="2">
    <source>
        <dbReference type="ARBA" id="ARBA00004921"/>
    </source>
</evidence>
<comment type="caution">
    <text evidence="9">The sequence shown here is derived from an EMBL/GenBank/DDBJ whole genome shotgun (WGS) entry which is preliminary data.</text>
</comment>
<dbReference type="InterPro" id="IPR011120">
    <property type="entry name" value="Trehalase_Ca-bd"/>
</dbReference>
<reference evidence="9 10" key="1">
    <citation type="journal article" date="2016" name="Genome Biol. Evol.">
        <title>Divergent and convergent evolution of fungal pathogenicity.</title>
        <authorList>
            <person name="Shang Y."/>
            <person name="Xiao G."/>
            <person name="Zheng P."/>
            <person name="Cen K."/>
            <person name="Zhan S."/>
            <person name="Wang C."/>
        </authorList>
    </citation>
    <scope>NUCLEOTIDE SEQUENCE [LARGE SCALE GENOMIC DNA]</scope>
    <source>
        <strain evidence="9 10">ARSEF 7405</strain>
    </source>
</reference>
<evidence type="ECO:0000313" key="9">
    <source>
        <dbReference type="EMBL" id="KZZ86593.1"/>
    </source>
</evidence>
<name>A0A162HZH3_9EURO</name>
<evidence type="ECO:0000313" key="10">
    <source>
        <dbReference type="Proteomes" id="UP000242877"/>
    </source>
</evidence>
<dbReference type="InterPro" id="IPR012341">
    <property type="entry name" value="6hp_glycosidase-like_sf"/>
</dbReference>
<dbReference type="PANTHER" id="PTHR23403:SF6">
    <property type="entry name" value="CYTOSOLIC NEUTRAL TREHALASE-RELATED"/>
    <property type="match status" value="1"/>
</dbReference>
<comment type="catalytic activity">
    <reaction evidence="1 6">
        <text>alpha,alpha-trehalose + H2O = alpha-D-glucose + beta-D-glucose</text>
        <dbReference type="Rhea" id="RHEA:32675"/>
        <dbReference type="ChEBI" id="CHEBI:15377"/>
        <dbReference type="ChEBI" id="CHEBI:15903"/>
        <dbReference type="ChEBI" id="CHEBI:16551"/>
        <dbReference type="ChEBI" id="CHEBI:17925"/>
        <dbReference type="EC" id="3.2.1.28"/>
    </reaction>
</comment>
<organism evidence="9 10">
    <name type="scientific">Ascosphaera apis ARSEF 7405</name>
    <dbReference type="NCBI Taxonomy" id="392613"/>
    <lineage>
        <taxon>Eukaryota</taxon>
        <taxon>Fungi</taxon>
        <taxon>Dikarya</taxon>
        <taxon>Ascomycota</taxon>
        <taxon>Pezizomycotina</taxon>
        <taxon>Eurotiomycetes</taxon>
        <taxon>Eurotiomycetidae</taxon>
        <taxon>Onygenales</taxon>
        <taxon>Ascosphaeraceae</taxon>
        <taxon>Ascosphaera</taxon>
    </lineage>
</organism>
<feature type="compositionally biased region" description="Polar residues" evidence="7">
    <location>
        <begin position="1"/>
        <end position="19"/>
    </location>
</feature>
<dbReference type="Pfam" id="PF01204">
    <property type="entry name" value="Trehalase"/>
    <property type="match status" value="1"/>
</dbReference>
<sequence>MDLHSSTGASDDAQQNRPRSLTEADPFADADVYYSTGSSLQSRARRAQSTVLKKFDINDLEAFLGSSRHRRGSHDESIHPRRFIIDVDSTLRDLLENEDTDQNMQITIDDAGPKNFSVGTARSFGYHRFDVRGTYMVSNLLQELTLAKEYGHKLIILDERRLNENPMDRLTRLTKSSFWKALTRHLDASNIAIVGKDPKDWTNHPIPRIYVPQGAPEQYEYYTKYAKEHPEAGLEVHLLPPQEEITAEYIRDLNKKPGILALDMDEYTNENGEKDLKGVPYVVPGGRFNEFYGWDSYMIALGLMLSNRIDLVKGIVRNFIFCIQHYGKIPNANRTYYLGRSQPPFLTDAALRLYSYTHSEPGAKDLLKRAISAAIKEYYTVWTSHPRLDMETGLSKYHPIGIGVPPETETSHFFHVLKPYADKHGLNIHQFTEAYNCRDIKEPDLDEFFRHDRAVRESGHDTSYRLENVCADLATVDLNSLLYKYEVDIASAIRTYFSDKLEIAPEFQTPENASQGFETSAIWDRRAKKRRLAMNKYMWNDEEGMFFDYNCKEKRMTTYESVTTFWTMWSGLVTPRQASRLVNESLPKFDCYGGLVSGTERSRGEITIHRPSRQWDYPFGWAPQQMLAWTGLIRYGYKDEAQDLAYKWLYMVIKAFVDFNGVVVEKYDVTREIDPHKVEAEYGNQGGDFKGVSKEGFGWVNASFLVARDIINAHMRRALGTITPFETFRRAVGELP</sequence>
<dbReference type="PRINTS" id="PR00744">
    <property type="entry name" value="GLHYDRLASE37"/>
</dbReference>
<dbReference type="GO" id="GO:0005946">
    <property type="term" value="C:alpha,alpha-trehalose-phosphate synthase complex (UDP-forming)"/>
    <property type="evidence" value="ECO:0007669"/>
    <property type="project" value="EnsemblFungi"/>
</dbReference>
<comment type="pathway">
    <text evidence="2">Carbohydrate degradation.</text>
</comment>
<keyword evidence="10" id="KW-1185">Reference proteome</keyword>
<evidence type="ECO:0000256" key="7">
    <source>
        <dbReference type="SAM" id="MobiDB-lite"/>
    </source>
</evidence>
<dbReference type="PROSITE" id="PS00928">
    <property type="entry name" value="TREHALASE_2"/>
    <property type="match status" value="1"/>
</dbReference>
<evidence type="ECO:0000259" key="8">
    <source>
        <dbReference type="Pfam" id="PF07492"/>
    </source>
</evidence>
<feature type="domain" description="Neutral trehalase Ca2+ binding" evidence="8">
    <location>
        <begin position="91"/>
        <end position="120"/>
    </location>
</feature>
<comment type="similarity">
    <text evidence="3 6">Belongs to the glycosyl hydrolase 37 family.</text>
</comment>
<dbReference type="Proteomes" id="UP000242877">
    <property type="component" value="Unassembled WGS sequence"/>
</dbReference>
<evidence type="ECO:0000256" key="4">
    <source>
        <dbReference type="ARBA" id="ARBA00022801"/>
    </source>
</evidence>
<dbReference type="Gene3D" id="1.50.10.10">
    <property type="match status" value="1"/>
</dbReference>
<evidence type="ECO:0000256" key="5">
    <source>
        <dbReference type="ARBA" id="ARBA00023295"/>
    </source>
</evidence>
<dbReference type="GO" id="GO:0030437">
    <property type="term" value="P:ascospore formation"/>
    <property type="evidence" value="ECO:0007669"/>
    <property type="project" value="EnsemblFungi"/>
</dbReference>
<feature type="region of interest" description="Disordered" evidence="7">
    <location>
        <begin position="1"/>
        <end position="25"/>
    </location>
</feature>
<dbReference type="VEuPathDB" id="FungiDB:AAP_06412"/>
<dbReference type="GO" id="GO:0005509">
    <property type="term" value="F:calcium ion binding"/>
    <property type="evidence" value="ECO:0007669"/>
    <property type="project" value="EnsemblFungi"/>
</dbReference>
<evidence type="ECO:0000256" key="1">
    <source>
        <dbReference type="ARBA" id="ARBA00001576"/>
    </source>
</evidence>